<keyword evidence="9" id="KW-1185">Reference proteome</keyword>
<evidence type="ECO:0000256" key="5">
    <source>
        <dbReference type="ARBA" id="ARBA00022764"/>
    </source>
</evidence>
<protein>
    <recommendedName>
        <fullName evidence="7">AlgX/AlgJ SGNH hydrolase-like domain-containing protein</fullName>
    </recommendedName>
</protein>
<gene>
    <name evidence="8" type="ORF">MM236_18705</name>
</gene>
<keyword evidence="4" id="KW-0732">Signal</keyword>
<dbReference type="RefSeq" id="WP_241276525.1">
    <property type="nucleotide sequence ID" value="NZ_JAKZGS010000026.1"/>
</dbReference>
<accession>A0ABS9UTS8</accession>
<comment type="subcellular location">
    <subcellularLocation>
        <location evidence="1">Periplasm</location>
    </subcellularLocation>
</comment>
<comment type="caution">
    <text evidence="8">The sequence shown here is derived from an EMBL/GenBank/DDBJ whole genome shotgun (WGS) entry which is preliminary data.</text>
</comment>
<evidence type="ECO:0000313" key="9">
    <source>
        <dbReference type="Proteomes" id="UP001165488"/>
    </source>
</evidence>
<evidence type="ECO:0000256" key="6">
    <source>
        <dbReference type="ARBA" id="ARBA00022841"/>
    </source>
</evidence>
<comment type="pathway">
    <text evidence="2">Glycan biosynthesis; alginate biosynthesis.</text>
</comment>
<dbReference type="InterPro" id="IPR031811">
    <property type="entry name" value="ALGX/ALGJ_SGNH-like"/>
</dbReference>
<evidence type="ECO:0000259" key="7">
    <source>
        <dbReference type="Pfam" id="PF16822"/>
    </source>
</evidence>
<dbReference type="EMBL" id="JAKZGS010000026">
    <property type="protein sequence ID" value="MCH7400032.1"/>
    <property type="molecule type" value="Genomic_DNA"/>
</dbReference>
<keyword evidence="6" id="KW-0016">Alginate biosynthesis</keyword>
<keyword evidence="3" id="KW-0808">Transferase</keyword>
<evidence type="ECO:0000256" key="3">
    <source>
        <dbReference type="ARBA" id="ARBA00022679"/>
    </source>
</evidence>
<keyword evidence="5" id="KW-0574">Periplasm</keyword>
<reference evidence="8" key="1">
    <citation type="submission" date="2022-03" db="EMBL/GenBank/DDBJ databases">
        <title>De novo assembled genomes of Belliella spp. (Cyclobacteriaceae) strains.</title>
        <authorList>
            <person name="Szabo A."/>
            <person name="Korponai K."/>
            <person name="Felfoldi T."/>
        </authorList>
    </citation>
    <scope>NUCLEOTIDE SEQUENCE</scope>
    <source>
        <strain evidence="8">DSM 107340</strain>
    </source>
</reference>
<feature type="domain" description="AlgX/AlgJ SGNH hydrolase-like" evidence="7">
    <location>
        <begin position="235"/>
        <end position="355"/>
    </location>
</feature>
<sequence length="356" mass="41495">MKKFILKSSFFIIPFLVLFGIRILHNGPSRVDGDLVRMAYFYSNPLPMSTIKDRYDMPIMYSLLTETNPFAHREFEVMTIGDSFSEQDNLGYKNFLGNAGVSVLHVDRHISGSNPIQTLVSMMNSDFFEVVKPKYVVLQSIEREINQRTRNVDFNEKLENINFYIPEDSDSSVNSNNEVNAQDSYYSLQFFSDATIKMPLNYLQYLFMDKPITSNTYKVKTTTQSLFSNSPNNLLFYKRDFRNLAIKNDSLSIVNSVNVLNKVSELLSNKNIELIVLISPDKYDLYYPYIKDKSKYKEPTFFSTYQNAEKFYKNIDIYGVFSSKLPDERDIYYYDDSHWAPKGAKIIADEIFEMIK</sequence>
<evidence type="ECO:0000256" key="2">
    <source>
        <dbReference type="ARBA" id="ARBA00005182"/>
    </source>
</evidence>
<evidence type="ECO:0000256" key="1">
    <source>
        <dbReference type="ARBA" id="ARBA00004418"/>
    </source>
</evidence>
<evidence type="ECO:0000256" key="4">
    <source>
        <dbReference type="ARBA" id="ARBA00022729"/>
    </source>
</evidence>
<dbReference type="Pfam" id="PF16822">
    <property type="entry name" value="ALGX"/>
    <property type="match status" value="1"/>
</dbReference>
<organism evidence="8 9">
    <name type="scientific">Belliella calami</name>
    <dbReference type="NCBI Taxonomy" id="2923436"/>
    <lineage>
        <taxon>Bacteria</taxon>
        <taxon>Pseudomonadati</taxon>
        <taxon>Bacteroidota</taxon>
        <taxon>Cytophagia</taxon>
        <taxon>Cytophagales</taxon>
        <taxon>Cyclobacteriaceae</taxon>
        <taxon>Belliella</taxon>
    </lineage>
</organism>
<name>A0ABS9UTS8_9BACT</name>
<proteinExistence type="predicted"/>
<dbReference type="Proteomes" id="UP001165488">
    <property type="component" value="Unassembled WGS sequence"/>
</dbReference>
<evidence type="ECO:0000313" key="8">
    <source>
        <dbReference type="EMBL" id="MCH7400032.1"/>
    </source>
</evidence>